<dbReference type="Gene3D" id="2.60.40.690">
    <property type="entry name" value="Alpha-macroglobulin, receptor-binding domain"/>
    <property type="match status" value="2"/>
</dbReference>
<evidence type="ECO:0000313" key="10">
    <source>
        <dbReference type="EMBL" id="CAH3033002.1"/>
    </source>
</evidence>
<evidence type="ECO:0000256" key="3">
    <source>
        <dbReference type="ARBA" id="ARBA00022729"/>
    </source>
</evidence>
<accession>A0AAU9VM32</accession>
<dbReference type="Gene3D" id="2.60.40.1930">
    <property type="match status" value="3"/>
</dbReference>
<keyword evidence="3 8" id="KW-0732">Signal</keyword>
<dbReference type="PROSITE" id="PS00477">
    <property type="entry name" value="ALPHA_2_MACROGLOBULIN"/>
    <property type="match status" value="1"/>
</dbReference>
<gene>
    <name evidence="10" type="ORF">PMEA_00010839</name>
</gene>
<keyword evidence="4" id="KW-0882">Thioester bond</keyword>
<dbReference type="CDD" id="cd02896">
    <property type="entry name" value="complement_C3_C4_C5"/>
    <property type="match status" value="1"/>
</dbReference>
<dbReference type="InterPro" id="IPR036595">
    <property type="entry name" value="A-macroglobulin_rcpt-bd_sf"/>
</dbReference>
<evidence type="ECO:0000256" key="4">
    <source>
        <dbReference type="ARBA" id="ARBA00022966"/>
    </source>
</evidence>
<dbReference type="GO" id="GO:0005615">
    <property type="term" value="C:extracellular space"/>
    <property type="evidence" value="ECO:0007669"/>
    <property type="project" value="InterPro"/>
</dbReference>
<dbReference type="SUPFAM" id="SSF50242">
    <property type="entry name" value="TIMP-like"/>
    <property type="match status" value="1"/>
</dbReference>
<keyword evidence="11" id="KW-1185">Reference proteome</keyword>
<dbReference type="Pfam" id="PF01759">
    <property type="entry name" value="NTR"/>
    <property type="match status" value="1"/>
</dbReference>
<dbReference type="Gene3D" id="6.20.50.160">
    <property type="match status" value="1"/>
</dbReference>
<dbReference type="InterPro" id="IPR050473">
    <property type="entry name" value="A2M/Complement_sys"/>
</dbReference>
<dbReference type="Pfam" id="PF01835">
    <property type="entry name" value="MG2"/>
    <property type="match status" value="1"/>
</dbReference>
<dbReference type="InterPro" id="IPR041425">
    <property type="entry name" value="C3/4/5_MG1"/>
</dbReference>
<dbReference type="FunFam" id="2.60.40.1930:FF:000001">
    <property type="entry name" value="CD109 isoform 3"/>
    <property type="match status" value="1"/>
</dbReference>
<feature type="region of interest" description="Disordered" evidence="7">
    <location>
        <begin position="1382"/>
        <end position="1454"/>
    </location>
</feature>
<dbReference type="InterPro" id="IPR040839">
    <property type="entry name" value="MG4"/>
</dbReference>
<dbReference type="Pfam" id="PF17789">
    <property type="entry name" value="MG4"/>
    <property type="match status" value="1"/>
</dbReference>
<dbReference type="GO" id="GO:0004866">
    <property type="term" value="F:endopeptidase inhibitor activity"/>
    <property type="evidence" value="ECO:0007669"/>
    <property type="project" value="InterPro"/>
</dbReference>
<feature type="chain" id="PRO_5043639425" description="NTR domain-containing protein" evidence="8">
    <location>
        <begin position="24"/>
        <end position="1719"/>
    </location>
</feature>
<proteinExistence type="predicted"/>
<feature type="compositionally biased region" description="Polar residues" evidence="7">
    <location>
        <begin position="952"/>
        <end position="967"/>
    </location>
</feature>
<evidence type="ECO:0000256" key="8">
    <source>
        <dbReference type="SAM" id="SignalP"/>
    </source>
</evidence>
<dbReference type="InterPro" id="IPR011626">
    <property type="entry name" value="Alpha-macroglobulin_TED"/>
</dbReference>
<dbReference type="InterPro" id="IPR019742">
    <property type="entry name" value="MacrogloblnA2_CS"/>
</dbReference>
<feature type="compositionally biased region" description="Basic residues" evidence="7">
    <location>
        <begin position="1410"/>
        <end position="1441"/>
    </location>
</feature>
<dbReference type="InterPro" id="IPR018081">
    <property type="entry name" value="Anaphylatoxin_comp_syst"/>
</dbReference>
<dbReference type="SMART" id="SM01360">
    <property type="entry name" value="A2M"/>
    <property type="match status" value="1"/>
</dbReference>
<dbReference type="Proteomes" id="UP001159428">
    <property type="component" value="Unassembled WGS sequence"/>
</dbReference>
<protein>
    <recommendedName>
        <fullName evidence="9">NTR domain-containing protein</fullName>
    </recommendedName>
</protein>
<sequence length="1719" mass="192565">MTNVLTVALRFSIFLLIIGCTEAKRFAIIAPNVFHVGVEENVSVAVYDAMQPVTVKLYLQDYPFRRKTFSPNQVTLQPGKGSTSLLTVKVEPGNLPDIKSVDMRYVYLIAKSDDGHFQFHKEVKILLSFKNGMVFIQTDKPIYTPKQKVHIRVLPLQFNMMPSGKNITLMVLNPQGVKVRQWKDLETSTGIISEEFSLSNFIILGNWTVTATYGHQNIYNTSVQFEVKEYVLPKFSVKLQVPPYILKTNKDVEVQLKASYTYGKPVVGSANVYLSIALKGKVIPIATQLVLLDKGTATVEERVNFIKNVAGEIWFPEGGRLHVQADVTERATGEKETAVDKSCKFTSNPYLVEIIDTPKYFKPGMPFTVKVVVSLNEKPTESISVRLSATGKSLKEEKRLTTLEDKTIENGEAEFTVDACTDCQTIKIEVEAVKENTQPALANFVLQRFDAENGPLIVIRHPPSGKLKVDGKSNIETYRKNDDKAAVFSYVVVSRGRILSHHTTEVLADGFKSETKSWSLQITPEMSPSARLIVYYIHSSGRVVADSILLKVEEKLPTTVEFTYEGKRGGETQNKVETQPAKNYVIKLKAPKGTHLGILGVDKSVYLLRNENRLNKERVLKAAKELDLGCGVGGGKNNRDIFKRAGVVIMTDNFVSDGRNGYGCDEDGSRRKRRSSADPVMKMCCEWGRKAGGNVTCAKLSLDANKNLPDDCREAFWTCCVEKYGRNDSALLGRSGAPSVDDDERYLAEEGYQVRTDFPETWLWDERVVGEDGTAEIKVTTPHTITTWVIQAVAINNETGLGLALPLQIVSKKDFFVSLTMPYSVKRGEQISILATVFNYKINNGDQYRAKVYLRGNKDFCSTADDDSLVLIGILYPQPNDARSVAVPIIPKTAGKIEIEVTSILEIKEGSKDFWEKREVDAVKRELLVVPEGKENRTSRSFTLDPKGILNDDSNNGGHSSTTSPRNISIDFAIPPKAISGSTGAVVYLTGNLLGPVINTTIEGGLEKFFRQPTGCGEQTMLFLAPNVYVLEYLMNTKQISGASAESAHRFIQSGYQRELNYRRDDRSFSAFGNERPGSTWLTAFVMKVFCKAKKFLGDEIEEKMLCESVSWLIENQGNDGAFPEVHHVIHREMVGGVYNSEGDVAMTAFVLSALLECNCKAVPQAHLLKATNFLESRYKNLNRPYSMALTAYALSLVDSREKVDANDRLLQRSQYDDVKKTRHWNTGGNALNVETAGYALMTQVLLGRTVYAGPIVTYITGQRQGGVGFVSTQDTVVALQALALHSEKTTGNNNLDLRVKVETEKGDVREFHHINPENALLRREVKIPEQALPGKLFVETKGSGVGLLEVETRYNLPSSRDEICMFELSIKVVEIKGDEKEDLLGPMQSDAAERERQEEEEKKNNQRGSGKKKGRGCKKIRNRQKKKQCKRRRNNKGNPKKGKEPQSPPKYQPVKNIRLEVCTRYKKPGNTGMAIMDIGILTGFKPKNKSLAKWKTDLPQLDMIEESDRSLVLYLSEIPSDHELCVNVLFEKEFYVGAVQSVPVNVYDYYQPDQSCSEFYGPEKSSPLKLGVCDIGSSSCKCTQDKCPQDDPPIDNINKLINIACDNYQYIIKGKLLRVDEVETMLEYVVEVVQIILKGNKKLKLRRKDGKKTQIEFTKRETCRSLKLETNKEYLIMGRDEGGKYELDENSFVKLWPEVGENKAKLDKFAREFKPSKC</sequence>
<evidence type="ECO:0000256" key="7">
    <source>
        <dbReference type="SAM" id="MobiDB-lite"/>
    </source>
</evidence>
<dbReference type="InterPro" id="IPR047565">
    <property type="entry name" value="Alpha-macroglob_thiol-ester_cl"/>
</dbReference>
<dbReference type="Pfam" id="PF17791">
    <property type="entry name" value="MG3"/>
    <property type="match status" value="1"/>
</dbReference>
<dbReference type="InterPro" id="IPR001134">
    <property type="entry name" value="Netrin_domain"/>
</dbReference>
<dbReference type="InterPro" id="IPR013783">
    <property type="entry name" value="Ig-like_fold"/>
</dbReference>
<dbReference type="Pfam" id="PF07678">
    <property type="entry name" value="TED_complement"/>
    <property type="match status" value="1"/>
</dbReference>
<evidence type="ECO:0000256" key="2">
    <source>
        <dbReference type="ARBA" id="ARBA00022525"/>
    </source>
</evidence>
<dbReference type="InterPro" id="IPR001599">
    <property type="entry name" value="Macroglobln_a2"/>
</dbReference>
<evidence type="ECO:0000256" key="6">
    <source>
        <dbReference type="ARBA" id="ARBA00023180"/>
    </source>
</evidence>
<keyword evidence="6" id="KW-0325">Glycoprotein</keyword>
<evidence type="ECO:0000259" key="9">
    <source>
        <dbReference type="PROSITE" id="PS50189"/>
    </source>
</evidence>
<dbReference type="Gene3D" id="1.50.10.20">
    <property type="match status" value="1"/>
</dbReference>
<feature type="region of interest" description="Disordered" evidence="7">
    <location>
        <begin position="939"/>
        <end position="967"/>
    </location>
</feature>
<dbReference type="InterPro" id="IPR008930">
    <property type="entry name" value="Terpenoid_cyclase/PrenylTrfase"/>
</dbReference>
<dbReference type="SUPFAM" id="SSF49410">
    <property type="entry name" value="Alpha-macroglobulin receptor domain"/>
    <property type="match status" value="1"/>
</dbReference>
<dbReference type="InterPro" id="IPR011625">
    <property type="entry name" value="A2M_N_BRD"/>
</dbReference>
<feature type="compositionally biased region" description="Basic and acidic residues" evidence="7">
    <location>
        <begin position="1392"/>
        <end position="1405"/>
    </location>
</feature>
<dbReference type="Pfam" id="PF00207">
    <property type="entry name" value="A2M"/>
    <property type="match status" value="1"/>
</dbReference>
<name>A0AAU9VM32_9CNID</name>
<comment type="subcellular location">
    <subcellularLocation>
        <location evidence="1">Secreted</location>
    </subcellularLocation>
</comment>
<dbReference type="Gene3D" id="2.40.50.120">
    <property type="match status" value="1"/>
</dbReference>
<dbReference type="Gene3D" id="2.60.120.1540">
    <property type="match status" value="1"/>
</dbReference>
<evidence type="ECO:0000256" key="5">
    <source>
        <dbReference type="ARBA" id="ARBA00023157"/>
    </source>
</evidence>
<dbReference type="SUPFAM" id="SSF48239">
    <property type="entry name" value="Terpenoid cyclases/Protein prenyltransferases"/>
    <property type="match status" value="1"/>
</dbReference>
<reference evidence="10 11" key="1">
    <citation type="submission" date="2022-05" db="EMBL/GenBank/DDBJ databases">
        <authorList>
            <consortium name="Genoscope - CEA"/>
            <person name="William W."/>
        </authorList>
    </citation>
    <scope>NUCLEOTIDE SEQUENCE [LARGE SCALE GENOMIC DNA]</scope>
</reference>
<evidence type="ECO:0000256" key="1">
    <source>
        <dbReference type="ARBA" id="ARBA00004613"/>
    </source>
</evidence>
<organism evidence="10 11">
    <name type="scientific">Pocillopora meandrina</name>
    <dbReference type="NCBI Taxonomy" id="46732"/>
    <lineage>
        <taxon>Eukaryota</taxon>
        <taxon>Metazoa</taxon>
        <taxon>Cnidaria</taxon>
        <taxon>Anthozoa</taxon>
        <taxon>Hexacorallia</taxon>
        <taxon>Scleractinia</taxon>
        <taxon>Astrocoeniina</taxon>
        <taxon>Pocilloporidae</taxon>
        <taxon>Pocillopora</taxon>
    </lineage>
</organism>
<dbReference type="InterPro" id="IPR009048">
    <property type="entry name" value="A-macroglobulin_rcpt-bd"/>
</dbReference>
<keyword evidence="2" id="KW-0964">Secreted</keyword>
<dbReference type="PANTHER" id="PTHR11412">
    <property type="entry name" value="MACROGLOBULIN / COMPLEMENT"/>
    <property type="match status" value="1"/>
</dbReference>
<dbReference type="Gene3D" id="2.20.130.20">
    <property type="match status" value="1"/>
</dbReference>
<dbReference type="InterPro" id="IPR018933">
    <property type="entry name" value="Netrin_module_non-TIMP"/>
</dbReference>
<dbReference type="SMART" id="SM01359">
    <property type="entry name" value="A2M_N_2"/>
    <property type="match status" value="1"/>
</dbReference>
<dbReference type="Pfam" id="PF17790">
    <property type="entry name" value="MG1"/>
    <property type="match status" value="1"/>
</dbReference>
<dbReference type="Pfam" id="PF07677">
    <property type="entry name" value="A2M_recep"/>
    <property type="match status" value="1"/>
</dbReference>
<dbReference type="SMART" id="SM01361">
    <property type="entry name" value="A2M_recep"/>
    <property type="match status" value="1"/>
</dbReference>
<dbReference type="PANTHER" id="PTHR11412:SF166">
    <property type="entry name" value="NTR DOMAIN-CONTAINING PROTEIN"/>
    <property type="match status" value="1"/>
</dbReference>
<feature type="signal peptide" evidence="8">
    <location>
        <begin position="1"/>
        <end position="23"/>
    </location>
</feature>
<dbReference type="PROSITE" id="PS50189">
    <property type="entry name" value="NTR"/>
    <property type="match status" value="1"/>
</dbReference>
<feature type="domain" description="NTR" evidence="9">
    <location>
        <begin position="1588"/>
        <end position="1719"/>
    </location>
</feature>
<dbReference type="Pfam" id="PF07703">
    <property type="entry name" value="A2M_BRD"/>
    <property type="match status" value="1"/>
</dbReference>
<dbReference type="SMART" id="SM00643">
    <property type="entry name" value="C345C"/>
    <property type="match status" value="1"/>
</dbReference>
<dbReference type="SUPFAM" id="SSF47686">
    <property type="entry name" value="Anaphylotoxins (complement system)"/>
    <property type="match status" value="1"/>
</dbReference>
<keyword evidence="5" id="KW-1015">Disulfide bond</keyword>
<dbReference type="InterPro" id="IPR008993">
    <property type="entry name" value="TIMP-like_OB-fold"/>
</dbReference>
<comment type="caution">
    <text evidence="10">The sequence shown here is derived from an EMBL/GenBank/DDBJ whole genome shotgun (WGS) entry which is preliminary data.</text>
</comment>
<dbReference type="Gene3D" id="2.60.40.1940">
    <property type="match status" value="1"/>
</dbReference>
<dbReference type="InterPro" id="IPR002890">
    <property type="entry name" value="MG2"/>
</dbReference>
<dbReference type="Gene3D" id="2.60.40.10">
    <property type="entry name" value="Immunoglobulins"/>
    <property type="match status" value="2"/>
</dbReference>
<dbReference type="EMBL" id="CALNXJ010000002">
    <property type="protein sequence ID" value="CAH3033002.1"/>
    <property type="molecule type" value="Genomic_DNA"/>
</dbReference>
<dbReference type="InterPro" id="IPR041555">
    <property type="entry name" value="MG3"/>
</dbReference>
<dbReference type="SMART" id="SM01419">
    <property type="entry name" value="Thiol-ester_cl"/>
    <property type="match status" value="1"/>
</dbReference>
<evidence type="ECO:0000313" key="11">
    <source>
        <dbReference type="Proteomes" id="UP001159428"/>
    </source>
</evidence>